<keyword evidence="2" id="KW-1185">Reference proteome</keyword>
<reference evidence="1 2" key="1">
    <citation type="submission" date="2019-07" db="EMBL/GenBank/DDBJ databases">
        <title>Whole genome shotgun sequence of Sporosarcina luteola NBRC 105378.</title>
        <authorList>
            <person name="Hosoyama A."/>
            <person name="Uohara A."/>
            <person name="Ohji S."/>
            <person name="Ichikawa N."/>
        </authorList>
    </citation>
    <scope>NUCLEOTIDE SEQUENCE [LARGE SCALE GENOMIC DNA]</scope>
    <source>
        <strain evidence="1 2">NBRC 105378</strain>
    </source>
</reference>
<dbReference type="OrthoDB" id="2990595at2"/>
<evidence type="ECO:0000313" key="2">
    <source>
        <dbReference type="Proteomes" id="UP000321901"/>
    </source>
</evidence>
<sequence>MGKVTTIQFEQLFNHAMPAIQSKRNEFRLYGYSTVTNEEIWKYCIRKKWRKKNVSTMRIHEIVNGVLRLTPAEFMTYTQIEEQRDSNWFTDLNSDELQLLLSPKKTEETSN</sequence>
<comment type="caution">
    <text evidence="1">The sequence shown here is derived from an EMBL/GenBank/DDBJ whole genome shotgun (WGS) entry which is preliminary data.</text>
</comment>
<proteinExistence type="predicted"/>
<dbReference type="AlphaFoldDB" id="A0A511Z4I4"/>
<protein>
    <submittedName>
        <fullName evidence="1">Post-transcriptional regulator ComN</fullName>
    </submittedName>
</protein>
<name>A0A511Z4I4_9BACL</name>
<accession>A0A511Z4I4</accession>
<organism evidence="1 2">
    <name type="scientific">Sporosarcina luteola</name>
    <dbReference type="NCBI Taxonomy" id="582850"/>
    <lineage>
        <taxon>Bacteria</taxon>
        <taxon>Bacillati</taxon>
        <taxon>Bacillota</taxon>
        <taxon>Bacilli</taxon>
        <taxon>Bacillales</taxon>
        <taxon>Caryophanaceae</taxon>
        <taxon>Sporosarcina</taxon>
    </lineage>
</organism>
<dbReference type="Pfam" id="PF13797">
    <property type="entry name" value="Post_transc_reg"/>
    <property type="match status" value="1"/>
</dbReference>
<dbReference type="InterPro" id="IPR025716">
    <property type="entry name" value="Post-transcriptional_regulator"/>
</dbReference>
<gene>
    <name evidence="1" type="primary">comN</name>
    <name evidence="1" type="ORF">SLU01_06770</name>
</gene>
<evidence type="ECO:0000313" key="1">
    <source>
        <dbReference type="EMBL" id="GEN82365.1"/>
    </source>
</evidence>
<dbReference type="Proteomes" id="UP000321901">
    <property type="component" value="Unassembled WGS sequence"/>
</dbReference>
<dbReference type="EMBL" id="BJYL01000007">
    <property type="protein sequence ID" value="GEN82365.1"/>
    <property type="molecule type" value="Genomic_DNA"/>
</dbReference>